<gene>
    <name evidence="1" type="ORF">G2W53_016955</name>
</gene>
<accession>A0A834TRW7</accession>
<reference evidence="1" key="1">
    <citation type="submission" date="2020-09" db="EMBL/GenBank/DDBJ databases">
        <title>Genome-Enabled Discovery of Anthraquinone Biosynthesis in Senna tora.</title>
        <authorList>
            <person name="Kang S.-H."/>
            <person name="Pandey R.P."/>
            <person name="Lee C.-M."/>
            <person name="Sim J.-S."/>
            <person name="Jeong J.-T."/>
            <person name="Choi B.-S."/>
            <person name="Jung M."/>
            <person name="Ginzburg D."/>
            <person name="Zhao K."/>
            <person name="Won S.Y."/>
            <person name="Oh T.-J."/>
            <person name="Yu Y."/>
            <person name="Kim N.-H."/>
            <person name="Lee O.R."/>
            <person name="Lee T.-H."/>
            <person name="Bashyal P."/>
            <person name="Kim T.-S."/>
            <person name="Lee W.-H."/>
            <person name="Kawkins C."/>
            <person name="Kim C.-K."/>
            <person name="Kim J.S."/>
            <person name="Ahn B.O."/>
            <person name="Rhee S.Y."/>
            <person name="Sohng J.K."/>
        </authorList>
    </citation>
    <scope>NUCLEOTIDE SEQUENCE</scope>
    <source>
        <tissue evidence="1">Leaf</tissue>
    </source>
</reference>
<sequence>MSWAHEKYFRLRKTLTPLDKYLCVFIFKARTSNIIHNQILQIRHAAMKKSFDIFEELKHLDSVSYRDFDQSDDVAEIVEGPTLELDVSGGNQEARRDERGEIVEERREGKALWWKLRGSDIGGIDSVVVEVEGGTVEAERPPGV</sequence>
<proteinExistence type="predicted"/>
<evidence type="ECO:0000313" key="2">
    <source>
        <dbReference type="Proteomes" id="UP000634136"/>
    </source>
</evidence>
<organism evidence="1 2">
    <name type="scientific">Senna tora</name>
    <dbReference type="NCBI Taxonomy" id="362788"/>
    <lineage>
        <taxon>Eukaryota</taxon>
        <taxon>Viridiplantae</taxon>
        <taxon>Streptophyta</taxon>
        <taxon>Embryophyta</taxon>
        <taxon>Tracheophyta</taxon>
        <taxon>Spermatophyta</taxon>
        <taxon>Magnoliopsida</taxon>
        <taxon>eudicotyledons</taxon>
        <taxon>Gunneridae</taxon>
        <taxon>Pentapetalae</taxon>
        <taxon>rosids</taxon>
        <taxon>fabids</taxon>
        <taxon>Fabales</taxon>
        <taxon>Fabaceae</taxon>
        <taxon>Caesalpinioideae</taxon>
        <taxon>Cassia clade</taxon>
        <taxon>Senna</taxon>
    </lineage>
</organism>
<evidence type="ECO:0000313" key="1">
    <source>
        <dbReference type="EMBL" id="KAF7825791.1"/>
    </source>
</evidence>
<protein>
    <submittedName>
        <fullName evidence="1">Uncharacterized protein</fullName>
    </submittedName>
</protein>
<dbReference type="AlphaFoldDB" id="A0A834TRW7"/>
<comment type="caution">
    <text evidence="1">The sequence shown here is derived from an EMBL/GenBank/DDBJ whole genome shotgun (WGS) entry which is preliminary data.</text>
</comment>
<dbReference type="Proteomes" id="UP000634136">
    <property type="component" value="Unassembled WGS sequence"/>
</dbReference>
<name>A0A834TRW7_9FABA</name>
<dbReference type="EMBL" id="JAAIUW010000006">
    <property type="protein sequence ID" value="KAF7825791.1"/>
    <property type="molecule type" value="Genomic_DNA"/>
</dbReference>
<keyword evidence="2" id="KW-1185">Reference proteome</keyword>